<dbReference type="GO" id="GO:0005524">
    <property type="term" value="F:ATP binding"/>
    <property type="evidence" value="ECO:0007669"/>
    <property type="project" value="UniProtKB-KW"/>
</dbReference>
<evidence type="ECO:0000256" key="2">
    <source>
        <dbReference type="ARBA" id="ARBA00010769"/>
    </source>
</evidence>
<evidence type="ECO:0000256" key="12">
    <source>
        <dbReference type="ARBA" id="ARBA00024420"/>
    </source>
</evidence>
<keyword evidence="11" id="KW-0539">Nucleus</keyword>
<evidence type="ECO:0000259" key="13">
    <source>
        <dbReference type="PROSITE" id="PS50290"/>
    </source>
</evidence>
<dbReference type="SMART" id="SM01343">
    <property type="entry name" value="FATC"/>
    <property type="match status" value="1"/>
</dbReference>
<dbReference type="SMART" id="SM00802">
    <property type="entry name" value="UME"/>
    <property type="match status" value="1"/>
</dbReference>
<comment type="similarity">
    <text evidence="2">Belongs to the PI3/PI4-kinase family. ATM subfamily.</text>
</comment>
<evidence type="ECO:0000256" key="7">
    <source>
        <dbReference type="ARBA" id="ARBA00022763"/>
    </source>
</evidence>
<feature type="domain" description="PI3K/PI4K catalytic" evidence="13">
    <location>
        <begin position="2216"/>
        <end position="2589"/>
    </location>
</feature>
<dbReference type="GO" id="GO:0005634">
    <property type="term" value="C:nucleus"/>
    <property type="evidence" value="ECO:0007669"/>
    <property type="project" value="UniProtKB-SubCell"/>
</dbReference>
<dbReference type="InterPro" id="IPR011989">
    <property type="entry name" value="ARM-like"/>
</dbReference>
<dbReference type="InterPro" id="IPR057564">
    <property type="entry name" value="HEAT_ATR"/>
</dbReference>
<dbReference type="InterPro" id="IPR036940">
    <property type="entry name" value="PI3/4_kinase_cat_sf"/>
</dbReference>
<dbReference type="Pfam" id="PF25030">
    <property type="entry name" value="M-HEAT_ATR"/>
    <property type="match status" value="1"/>
</dbReference>
<protein>
    <recommendedName>
        <fullName evidence="12">Serine/threonine-protein kinase ATR</fullName>
        <ecNumber evidence="3">2.7.11.1</ecNumber>
    </recommendedName>
</protein>
<evidence type="ECO:0000256" key="9">
    <source>
        <dbReference type="ARBA" id="ARBA00022840"/>
    </source>
</evidence>
<dbReference type="PROSITE" id="PS00916">
    <property type="entry name" value="PI3_4_KINASE_2"/>
    <property type="match status" value="1"/>
</dbReference>
<dbReference type="Gene3D" id="1.10.1070.11">
    <property type="entry name" value="Phosphatidylinositol 3-/4-kinase, catalytic domain"/>
    <property type="match status" value="1"/>
</dbReference>
<proteinExistence type="inferred from homology"/>
<evidence type="ECO:0000313" key="17">
    <source>
        <dbReference type="Proteomes" id="UP001153709"/>
    </source>
</evidence>
<evidence type="ECO:0000256" key="1">
    <source>
        <dbReference type="ARBA" id="ARBA00004123"/>
    </source>
</evidence>
<reference evidence="16" key="1">
    <citation type="submission" date="2022-01" db="EMBL/GenBank/DDBJ databases">
        <authorList>
            <person name="King R."/>
        </authorList>
    </citation>
    <scope>NUCLEOTIDE SEQUENCE</scope>
</reference>
<sequence length="2624" mass="303379">MTTLEETIPAFSMWKMFNETIPAIIKAECWEPSIRRLASIIQSKEYSNILFICAKEVNVTFEQYQEIQKKYKGFTIWLLGQFFYLLGYDKFCKVHDTIIDIQLCILDQLSNTQLHVFDELSKEYKKILNLLVDYCKNSKDKVILEVFVPQNIDDLNQELNLNQVFMEIQSQAKCTSILLKLMKFINYILEENFTCYSFDQSTCEILDNLLFLLSECDEELQLQVIEIFIDLAETDSDVLYNSEITPKFLIFSNLFEQFLHKTYNSHNLETKLMERLEKSLQLYLSSKKRVKKLFQNIPQICKFLFNITIQNTSFTLSSDIQILVAENVTEFSRDDIENVEKLTFLNTTLIYSLKRKLNQDIEEMELFSGEIKLYLESTNKTWYMVHKKTMALLKQISCLSNCAIIDCMNFFKNMTNSLLSISLTKHQRTKTTLSYFDEIDLLINFIKKYLDHVNRCDKTSTSLEEAFNFMVHCALLTGTKNISLYFHIITFQLLKSFVYRNENQFPINFTSKNDTGDLKMVVRSFYKYLWAQNTPRSVALKVLNKLFVILTSNLVITSDNQLAEIENLYLKIAKGVMESGNDEDVVFVVENIPHILMLFQEPDKIIAQILNPAFTSKDHKVLETILTILPNILCTVSCDYTKVVWMNKNSLQFEILCQKCNLQENKTISTQELVERKFGKNAAYKSCPKIQIEQTSVSFNLKHVLFLLSEPSDEIKMAALHTLPYFSSHVLQFHSVNIVQKWIELASDKNKEIRKQFAQIFGQTVKFCKENPILSEDIKKEIFKLTFAKLLNFTKDSLKFSNFELQDTLLSTIESITVIKSDYVTLESLKILLYLIMIPTSKYSLIAVNKCFKLAEKNDTSTTTIYSQNKREICEVISHLCCINQALINYNLSTSLEKVSLMFGFYGSKDFVHQESNYLLPFFVSKTVKIPSVSRLIQEMAAMMEMDLAEALSSRYGYIFIHVFLEDIPKEDLKKCMMFLEKSTNASGISLRKRNFRIILNELLLNFHENNSRVLLALRLLSNEDYENKGSSIQDYLHSHFLGVLLYFDGKLISKNSRKDKCLLSLADLFKYMGAKHIMPLRFKIIAMLQTIDYESSPHLTCAVWDAFIKTCEIESLGPQLAVICVSILPLIENCSQEINGILNYLIIENEAHMKNYIPDLFFVNNPKINVEITIVIRKYIELLEKNSLKEKIQRFLKYLTHEAMEVRIQGLRQLKTYLEEDREGLDQMILDYNGIDTAIVELVDILTMGCREKDEALKLACGDVLGELGAIEPSHMPRRYAQDDRSFCFYINEDPFIVSSLNELIKAFQTEKNTQSMDRHALAIQETLKGYEISPDENSNKQYLWSQFPDSQKEVMLPLLSSRYMIAQEVLASNLPTPIYGSNSGASFQSWLHNWTSSLISCLPHERKELLKVYIPSMKQDKRILMHFLPHILLYALLEGTDRISEKALIEIQTITSSFSKERTLDEKVLNLRPIRIPGVGTETPVITPEDVKQMQCTKVVFLLLDFLDRWVREWQWQKGVAGTADQNFQTIKGFQNELCKLQLAKCNYHCGEYPRALMYLEDFIMDHKEELSNNLSFFAEIYAQLEEPDGVDGAMALQQNEPSLEQKILALEVSGKLADATNCYERMLQPLQLRHIQGLAQCYLDLDNVNTALNFVRGALENQPDFGNMLLEMQAEPLWRLGQYDELDTLLKKPDLSDSKIWGVQVGRALLHMKNGERNEFRTTLDCLMKQQVFAFGATSLEEGAYKSGYGYISKLHALNELQQVEKLMSDLLISPNNKEYAERMMKKLLNEWTLRIKVVQESVAIIEPLLCLRRVSLNLAKNVAEEKIPNAVPYLHSLLGECWLLSAKTARSAGMHQQAYTYTLKAEEFAPPTLFLEKAKLHWLREEHEQALFTLRRGLEVLLPEGYSPDMMTREQRKICAEAKLLIATYNDEISNVDIDVNRQNFKESVEMFKEWEKSLVCLAHYLDKLFQSYDSSEQDSRGSDIQLQMINYFGKSLQYGTHYIYQSMPRMLSIWFDYGTRLLEVSQSSVKEERKHILLRMTKLIDSFLERLPAYVFLTAFSQLVSRICHPQKEVYIMLKSIIIKLVQQYPQQSLWMIISVIKSSYSVRSKRCAEILCDPRLKTTTLTKLVRDFTSLAEKLIELCNKEIPPDVNTTSVSNLLRSLPRLLAKDDFSEIMMPTFKLRKLILPNPDFSNGQHNPFPNAYVYIVGIEDELNVLQSLQRPRKISLKGSDGKKYIYMLKPKDDLRKDFRLMEFNDIVNHLLAREGEARQRRLNIRLYSVAPLNEECGLIEWVPNLVGLRPVLINLYKQRVCKKMFLSTLGLGEWSVQNWVKTSYDANIPKVTTTTFPSKIKPVNIERRNKVKAFLEKLPKKTSIRSGKKVGDACVNNLRALRYSRDLPVQFKLNFEEEWQFLPVRKNTNNAGISWLTARTAYVRTTAVMSMAGYMLGLGDRHGENIQLDSTCGDVVHVDFNCLFNKGEKFDWPERVPFRLTHNMVSAMGPLGVEGIFRKSCACTLRVLRENSNTLMSIVAPFVYDPLVSWPRHVSSLPSVHNAERTNEEAVDHIKNIELRLKGSVKTRNRTLTMPLSVEGQTNYLIKEAVSIDNLCQMYIGWGAYL</sequence>
<evidence type="ECO:0000259" key="14">
    <source>
        <dbReference type="PROSITE" id="PS51189"/>
    </source>
</evidence>
<dbReference type="Pfam" id="PF02259">
    <property type="entry name" value="FAT"/>
    <property type="match status" value="1"/>
</dbReference>
<dbReference type="InterPro" id="IPR003152">
    <property type="entry name" value="FATC_dom"/>
</dbReference>
<dbReference type="GO" id="GO:0000077">
    <property type="term" value="P:DNA damage checkpoint signaling"/>
    <property type="evidence" value="ECO:0007669"/>
    <property type="project" value="TreeGrafter"/>
</dbReference>
<dbReference type="EC" id="2.7.11.1" evidence="3"/>
<keyword evidence="8" id="KW-0418">Kinase</keyword>
<dbReference type="Pfam" id="PF02260">
    <property type="entry name" value="FATC"/>
    <property type="match status" value="1"/>
</dbReference>
<dbReference type="InterPro" id="IPR011990">
    <property type="entry name" value="TPR-like_helical_dom_sf"/>
</dbReference>
<dbReference type="Gene3D" id="3.30.1010.10">
    <property type="entry name" value="Phosphatidylinositol 3-kinase Catalytic Subunit, Chain A, domain 4"/>
    <property type="match status" value="1"/>
</dbReference>
<evidence type="ECO:0000256" key="6">
    <source>
        <dbReference type="ARBA" id="ARBA00022741"/>
    </source>
</evidence>
<dbReference type="InterPro" id="IPR003151">
    <property type="entry name" value="PIK-rel_kinase_FAT"/>
</dbReference>
<dbReference type="PANTHER" id="PTHR11139">
    <property type="entry name" value="ATAXIA TELANGIECTASIA MUTATED ATM -RELATED"/>
    <property type="match status" value="1"/>
</dbReference>
<evidence type="ECO:0000256" key="8">
    <source>
        <dbReference type="ARBA" id="ARBA00022777"/>
    </source>
</evidence>
<evidence type="ECO:0000259" key="15">
    <source>
        <dbReference type="PROSITE" id="PS51190"/>
    </source>
</evidence>
<keyword evidence="7" id="KW-0227">DNA damage</keyword>
<dbReference type="InterPro" id="IPR014009">
    <property type="entry name" value="PIK_FAT"/>
</dbReference>
<evidence type="ECO:0000256" key="5">
    <source>
        <dbReference type="ARBA" id="ARBA00022679"/>
    </source>
</evidence>
<dbReference type="PROSITE" id="PS51189">
    <property type="entry name" value="FAT"/>
    <property type="match status" value="1"/>
</dbReference>
<evidence type="ECO:0000256" key="4">
    <source>
        <dbReference type="ARBA" id="ARBA00022527"/>
    </source>
</evidence>
<organism evidence="16 17">
    <name type="scientific">Diabrotica balteata</name>
    <name type="common">Banded cucumber beetle</name>
    <dbReference type="NCBI Taxonomy" id="107213"/>
    <lineage>
        <taxon>Eukaryota</taxon>
        <taxon>Metazoa</taxon>
        <taxon>Ecdysozoa</taxon>
        <taxon>Arthropoda</taxon>
        <taxon>Hexapoda</taxon>
        <taxon>Insecta</taxon>
        <taxon>Pterygota</taxon>
        <taxon>Neoptera</taxon>
        <taxon>Endopterygota</taxon>
        <taxon>Coleoptera</taxon>
        <taxon>Polyphaga</taxon>
        <taxon>Cucujiformia</taxon>
        <taxon>Chrysomeloidea</taxon>
        <taxon>Chrysomelidae</taxon>
        <taxon>Galerucinae</taxon>
        <taxon>Diabroticina</taxon>
        <taxon>Diabroticites</taxon>
        <taxon>Diabrotica</taxon>
    </lineage>
</organism>
<dbReference type="Proteomes" id="UP001153709">
    <property type="component" value="Chromosome 2"/>
</dbReference>
<dbReference type="InterPro" id="IPR000403">
    <property type="entry name" value="PI3/4_kinase_cat_dom"/>
</dbReference>
<evidence type="ECO:0000256" key="3">
    <source>
        <dbReference type="ARBA" id="ARBA00012513"/>
    </source>
</evidence>
<dbReference type="InterPro" id="IPR018936">
    <property type="entry name" value="PI3/4_kinase_CS"/>
</dbReference>
<dbReference type="PROSITE" id="PS50290">
    <property type="entry name" value="PI3_4_KINASE_3"/>
    <property type="match status" value="1"/>
</dbReference>
<dbReference type="OrthoDB" id="381190at2759"/>
<dbReference type="GO" id="GO:0005694">
    <property type="term" value="C:chromosome"/>
    <property type="evidence" value="ECO:0007669"/>
    <property type="project" value="TreeGrafter"/>
</dbReference>
<dbReference type="InterPro" id="IPR050517">
    <property type="entry name" value="DDR_Repair_Kinase"/>
</dbReference>
<evidence type="ECO:0000256" key="10">
    <source>
        <dbReference type="ARBA" id="ARBA00023204"/>
    </source>
</evidence>
<keyword evidence="5" id="KW-0808">Transferase</keyword>
<keyword evidence="17" id="KW-1185">Reference proteome</keyword>
<dbReference type="SUPFAM" id="SSF48452">
    <property type="entry name" value="TPR-like"/>
    <property type="match status" value="1"/>
</dbReference>
<dbReference type="InterPro" id="IPR012993">
    <property type="entry name" value="UME"/>
</dbReference>
<dbReference type="InterPro" id="IPR011009">
    <property type="entry name" value="Kinase-like_dom_sf"/>
</dbReference>
<dbReference type="SUPFAM" id="SSF56112">
    <property type="entry name" value="Protein kinase-like (PK-like)"/>
    <property type="match status" value="1"/>
</dbReference>
<comment type="subcellular location">
    <subcellularLocation>
        <location evidence="1">Nucleus</location>
    </subcellularLocation>
</comment>
<keyword evidence="10" id="KW-0234">DNA repair</keyword>
<gene>
    <name evidence="16" type="ORF">DIABBA_LOCUS2936</name>
</gene>
<dbReference type="Gene3D" id="1.25.40.10">
    <property type="entry name" value="Tetratricopeptide repeat domain"/>
    <property type="match status" value="1"/>
</dbReference>
<dbReference type="CDD" id="cd00892">
    <property type="entry name" value="PIKKc_ATR"/>
    <property type="match status" value="1"/>
</dbReference>
<accession>A0A9N9STG6</accession>
<keyword evidence="6" id="KW-0547">Nucleotide-binding</keyword>
<keyword evidence="4" id="KW-0723">Serine/threonine-protein kinase</keyword>
<dbReference type="FunFam" id="3.30.1010.10:FF:000011">
    <property type="entry name" value="serine/threonine-protein kinase ATR"/>
    <property type="match status" value="1"/>
</dbReference>
<dbReference type="Pfam" id="PF00454">
    <property type="entry name" value="PI3_PI4_kinase"/>
    <property type="match status" value="1"/>
</dbReference>
<feature type="domain" description="FAT" evidence="14">
    <location>
        <begin position="1544"/>
        <end position="2108"/>
    </location>
</feature>
<dbReference type="PROSITE" id="PS51190">
    <property type="entry name" value="FATC"/>
    <property type="match status" value="1"/>
</dbReference>
<evidence type="ECO:0000256" key="11">
    <source>
        <dbReference type="ARBA" id="ARBA00023242"/>
    </source>
</evidence>
<dbReference type="EMBL" id="OU898277">
    <property type="protein sequence ID" value="CAG9829081.1"/>
    <property type="molecule type" value="Genomic_DNA"/>
</dbReference>
<dbReference type="InterPro" id="IPR056802">
    <property type="entry name" value="ATR-like_M-HEAT"/>
</dbReference>
<feature type="domain" description="FATC" evidence="15">
    <location>
        <begin position="2592"/>
        <end position="2624"/>
    </location>
</feature>
<evidence type="ECO:0000313" key="16">
    <source>
        <dbReference type="EMBL" id="CAG9829081.1"/>
    </source>
</evidence>
<dbReference type="InterPro" id="IPR016024">
    <property type="entry name" value="ARM-type_fold"/>
</dbReference>
<dbReference type="SUPFAM" id="SSF48371">
    <property type="entry name" value="ARM repeat"/>
    <property type="match status" value="1"/>
</dbReference>
<name>A0A9N9STG6_DIABA</name>
<dbReference type="Pfam" id="PF08064">
    <property type="entry name" value="UME"/>
    <property type="match status" value="1"/>
</dbReference>
<dbReference type="SMART" id="SM00146">
    <property type="entry name" value="PI3Kc"/>
    <property type="match status" value="1"/>
</dbReference>
<dbReference type="PANTHER" id="PTHR11139:SF69">
    <property type="entry name" value="SERINE_THREONINE-PROTEIN KINASE ATR"/>
    <property type="match status" value="1"/>
</dbReference>
<dbReference type="GO" id="GO:0000723">
    <property type="term" value="P:telomere maintenance"/>
    <property type="evidence" value="ECO:0007669"/>
    <property type="project" value="TreeGrafter"/>
</dbReference>
<keyword evidence="9" id="KW-0067">ATP-binding</keyword>
<dbReference type="GO" id="GO:0004674">
    <property type="term" value="F:protein serine/threonine kinase activity"/>
    <property type="evidence" value="ECO:0007669"/>
    <property type="project" value="UniProtKB-KW"/>
</dbReference>
<dbReference type="Pfam" id="PF23593">
    <property type="entry name" value="HEAT_ATR"/>
    <property type="match status" value="1"/>
</dbReference>
<dbReference type="Gene3D" id="1.25.10.10">
    <property type="entry name" value="Leucine-rich Repeat Variant"/>
    <property type="match status" value="1"/>
</dbReference>
<dbReference type="GO" id="GO:0006281">
    <property type="term" value="P:DNA repair"/>
    <property type="evidence" value="ECO:0007669"/>
    <property type="project" value="UniProtKB-KW"/>
</dbReference>